<sequence>MPWTTIRVVAAVLALCGLAACTSTTPHRDAGSMAGQPTGVTVFGTVDMGVGGVK</sequence>
<keyword evidence="3" id="KW-1185">Reference proteome</keyword>
<feature type="signal peptide" evidence="1">
    <location>
        <begin position="1"/>
        <end position="19"/>
    </location>
</feature>
<name>A0A7G9RNA8_9BURK</name>
<feature type="chain" id="PRO_5028804667" evidence="1">
    <location>
        <begin position="20"/>
        <end position="54"/>
    </location>
</feature>
<dbReference type="AlphaFoldDB" id="A0A7G9RNA8"/>
<dbReference type="PROSITE" id="PS51257">
    <property type="entry name" value="PROKAR_LIPOPROTEIN"/>
    <property type="match status" value="1"/>
</dbReference>
<dbReference type="RefSeq" id="WP_187597348.1">
    <property type="nucleotide sequence ID" value="NZ_CP060714.1"/>
</dbReference>
<dbReference type="Proteomes" id="UP000515811">
    <property type="component" value="Chromosome"/>
</dbReference>
<keyword evidence="1" id="KW-0732">Signal</keyword>
<evidence type="ECO:0000313" key="2">
    <source>
        <dbReference type="EMBL" id="QNN57083.1"/>
    </source>
</evidence>
<dbReference type="EMBL" id="CP060714">
    <property type="protein sequence ID" value="QNN57083.1"/>
    <property type="molecule type" value="Genomic_DNA"/>
</dbReference>
<organism evidence="2 3">
    <name type="scientific">Diaphorobacter ruginosibacter</name>
    <dbReference type="NCBI Taxonomy" id="1715720"/>
    <lineage>
        <taxon>Bacteria</taxon>
        <taxon>Pseudomonadati</taxon>
        <taxon>Pseudomonadota</taxon>
        <taxon>Betaproteobacteria</taxon>
        <taxon>Burkholderiales</taxon>
        <taxon>Comamonadaceae</taxon>
        <taxon>Diaphorobacter</taxon>
    </lineage>
</organism>
<proteinExistence type="predicted"/>
<reference evidence="2 3" key="1">
    <citation type="submission" date="2020-08" db="EMBL/GenBank/DDBJ databases">
        <title>Genome sequence of Diaphorobacter ruginosibacter DSM 27467T.</title>
        <authorList>
            <person name="Hyun D.-W."/>
            <person name="Bae J.-W."/>
        </authorList>
    </citation>
    <scope>NUCLEOTIDE SEQUENCE [LARGE SCALE GENOMIC DNA]</scope>
    <source>
        <strain evidence="2 3">DSM 27467</strain>
    </source>
</reference>
<gene>
    <name evidence="2" type="ORF">H9K76_21805</name>
</gene>
<evidence type="ECO:0000256" key="1">
    <source>
        <dbReference type="SAM" id="SignalP"/>
    </source>
</evidence>
<protein>
    <submittedName>
        <fullName evidence="2">Uncharacterized protein</fullName>
    </submittedName>
</protein>
<evidence type="ECO:0000313" key="3">
    <source>
        <dbReference type="Proteomes" id="UP000515811"/>
    </source>
</evidence>
<dbReference type="KEGG" id="drg:H9K76_21805"/>
<accession>A0A7G9RNA8</accession>